<feature type="binding site" evidence="9">
    <location>
        <position position="170"/>
    </location>
    <ligand>
        <name>substrate</name>
    </ligand>
</feature>
<dbReference type="Pfam" id="PF00696">
    <property type="entry name" value="AA_kinase"/>
    <property type="match status" value="1"/>
</dbReference>
<comment type="caution">
    <text evidence="11">The sequence shown here is derived from an EMBL/GenBank/DDBJ whole genome shotgun (WGS) entry which is preliminary data.</text>
</comment>
<reference evidence="11 12" key="1">
    <citation type="submission" date="2024-09" db="EMBL/GenBank/DDBJ databases">
        <authorList>
            <person name="Sun Q."/>
            <person name="Mori K."/>
        </authorList>
    </citation>
    <scope>NUCLEOTIDE SEQUENCE [LARGE SCALE GENOMIC DNA]</scope>
    <source>
        <strain evidence="11 12">CECT 7682</strain>
    </source>
</reference>
<dbReference type="GO" id="GO:0003991">
    <property type="term" value="F:acetylglutamate kinase activity"/>
    <property type="evidence" value="ECO:0007669"/>
    <property type="project" value="UniProtKB-EC"/>
</dbReference>
<dbReference type="InterPro" id="IPR004662">
    <property type="entry name" value="AcgluKinase_fam"/>
</dbReference>
<feature type="site" description="Transition state stabilizer" evidence="9">
    <location>
        <position position="9"/>
    </location>
</feature>
<evidence type="ECO:0000256" key="5">
    <source>
        <dbReference type="ARBA" id="ARBA00022741"/>
    </source>
</evidence>
<keyword evidence="7 9" id="KW-0067">ATP-binding</keyword>
<evidence type="ECO:0000256" key="4">
    <source>
        <dbReference type="ARBA" id="ARBA00022679"/>
    </source>
</evidence>
<feature type="binding site" evidence="9">
    <location>
        <position position="66"/>
    </location>
    <ligand>
        <name>substrate</name>
    </ligand>
</feature>
<dbReference type="Gene3D" id="3.40.1160.10">
    <property type="entry name" value="Acetylglutamate kinase-like"/>
    <property type="match status" value="1"/>
</dbReference>
<sequence length="274" mass="30010">MVTRKVLIKYGGNAMTKQSLKYEIAKKVKELQEHGIQVVLVHGGGPFINKALESAGIASQFYDGQRHTTEEALSHIEKTLKGEVNSSLVGVFNQAGLSAVGLSGKDGQMVTAVKRWHYSRDNGGKVQKIDLGQVGDVKKVDCSLLRILLDRNYIPIITCIASDLKGDDYNINADVFAGKVASALQVDDYIVLTDVDGVFENYPDPKSILKEIHFNELDQYYNKGIQGGMIPKIESCKTALQGGVKRAIILNGTQPEQIIKYILGKEKIGTTITK</sequence>
<dbReference type="CDD" id="cd04238">
    <property type="entry name" value="AAK_NAGK-like"/>
    <property type="match status" value="1"/>
</dbReference>
<dbReference type="Proteomes" id="UP001589654">
    <property type="component" value="Unassembled WGS sequence"/>
</dbReference>
<comment type="function">
    <text evidence="9">Catalyzes the ATP-dependent phosphorylation of N-acetyl-L-glutamate.</text>
</comment>
<proteinExistence type="inferred from homology"/>
<evidence type="ECO:0000313" key="12">
    <source>
        <dbReference type="Proteomes" id="UP001589654"/>
    </source>
</evidence>
<dbReference type="EC" id="2.7.2.8" evidence="9"/>
<comment type="subcellular location">
    <subcellularLocation>
        <location evidence="9">Cytoplasm</location>
    </subcellularLocation>
</comment>
<keyword evidence="12" id="KW-1185">Reference proteome</keyword>
<keyword evidence="2 9" id="KW-0055">Arginine biosynthesis</keyword>
<evidence type="ECO:0000313" key="11">
    <source>
        <dbReference type="EMBL" id="MFB9211191.1"/>
    </source>
</evidence>
<dbReference type="PIRSF" id="PIRSF000728">
    <property type="entry name" value="NAGK"/>
    <property type="match status" value="1"/>
</dbReference>
<comment type="similarity">
    <text evidence="9">Belongs to the acetylglutamate kinase family. ArgB subfamily.</text>
</comment>
<dbReference type="EMBL" id="JBHMEW010000044">
    <property type="protein sequence ID" value="MFB9211191.1"/>
    <property type="molecule type" value="Genomic_DNA"/>
</dbReference>
<evidence type="ECO:0000256" key="6">
    <source>
        <dbReference type="ARBA" id="ARBA00022777"/>
    </source>
</evidence>
<gene>
    <name evidence="9 11" type="primary">argB</name>
    <name evidence="11" type="ORF">ACFFUR_05190</name>
</gene>
<dbReference type="InterPro" id="IPR001048">
    <property type="entry name" value="Asp/Glu/Uridylate_kinase"/>
</dbReference>
<dbReference type="InterPro" id="IPR036393">
    <property type="entry name" value="AceGlu_kinase-like_sf"/>
</dbReference>
<feature type="binding site" evidence="9">
    <location>
        <begin position="44"/>
        <end position="45"/>
    </location>
    <ligand>
        <name>substrate</name>
    </ligand>
</feature>
<keyword evidence="9" id="KW-0963">Cytoplasm</keyword>
<dbReference type="RefSeq" id="WP_290249137.1">
    <property type="nucleotide sequence ID" value="NZ_JAUFQT010000002.1"/>
</dbReference>
<dbReference type="PANTHER" id="PTHR23342:SF0">
    <property type="entry name" value="N-ACETYLGLUTAMATE SYNTHASE, MITOCHONDRIAL"/>
    <property type="match status" value="1"/>
</dbReference>
<feature type="site" description="Transition state stabilizer" evidence="9">
    <location>
        <position position="232"/>
    </location>
</feature>
<evidence type="ECO:0000256" key="9">
    <source>
        <dbReference type="HAMAP-Rule" id="MF_00082"/>
    </source>
</evidence>
<dbReference type="InterPro" id="IPR001057">
    <property type="entry name" value="Glu/AcGlu_kinase"/>
</dbReference>
<evidence type="ECO:0000256" key="2">
    <source>
        <dbReference type="ARBA" id="ARBA00022571"/>
    </source>
</evidence>
<feature type="domain" description="Aspartate/glutamate/uridylate kinase" evidence="10">
    <location>
        <begin position="5"/>
        <end position="251"/>
    </location>
</feature>
<accession>A0ABV5J2Z8</accession>
<name>A0ABV5J2Z8_9BACT</name>
<evidence type="ECO:0000256" key="3">
    <source>
        <dbReference type="ARBA" id="ARBA00022605"/>
    </source>
</evidence>
<dbReference type="NCBIfam" id="TIGR00761">
    <property type="entry name" value="argB"/>
    <property type="match status" value="1"/>
</dbReference>
<evidence type="ECO:0000256" key="8">
    <source>
        <dbReference type="ARBA" id="ARBA00048141"/>
    </source>
</evidence>
<evidence type="ECO:0000259" key="10">
    <source>
        <dbReference type="Pfam" id="PF00696"/>
    </source>
</evidence>
<keyword evidence="3 9" id="KW-0028">Amino-acid biosynthesis</keyword>
<dbReference type="PANTHER" id="PTHR23342">
    <property type="entry name" value="N-ACETYLGLUTAMATE SYNTHASE"/>
    <property type="match status" value="1"/>
</dbReference>
<comment type="catalytic activity">
    <reaction evidence="8 9">
        <text>N-acetyl-L-glutamate + ATP = N-acetyl-L-glutamyl 5-phosphate + ADP</text>
        <dbReference type="Rhea" id="RHEA:14629"/>
        <dbReference type="ChEBI" id="CHEBI:30616"/>
        <dbReference type="ChEBI" id="CHEBI:44337"/>
        <dbReference type="ChEBI" id="CHEBI:57936"/>
        <dbReference type="ChEBI" id="CHEBI:456216"/>
        <dbReference type="EC" id="2.7.2.8"/>
    </reaction>
</comment>
<dbReference type="InterPro" id="IPR037528">
    <property type="entry name" value="ArgB"/>
</dbReference>
<dbReference type="SUPFAM" id="SSF53633">
    <property type="entry name" value="Carbamate kinase-like"/>
    <property type="match status" value="1"/>
</dbReference>
<dbReference type="PRINTS" id="PR00474">
    <property type="entry name" value="GLU5KINASE"/>
</dbReference>
<keyword evidence="5 9" id="KW-0547">Nucleotide-binding</keyword>
<comment type="pathway">
    <text evidence="1 9">Amino-acid biosynthesis; L-arginine biosynthesis; N(2)-acetyl-L-ornithine from L-glutamate: step 2/4.</text>
</comment>
<evidence type="ECO:0000256" key="1">
    <source>
        <dbReference type="ARBA" id="ARBA00004828"/>
    </source>
</evidence>
<organism evidence="11 12">
    <name type="scientific">Echinicola jeungdonensis</name>
    <dbReference type="NCBI Taxonomy" id="709343"/>
    <lineage>
        <taxon>Bacteria</taxon>
        <taxon>Pseudomonadati</taxon>
        <taxon>Bacteroidota</taxon>
        <taxon>Cytophagia</taxon>
        <taxon>Cytophagales</taxon>
        <taxon>Cyclobacteriaceae</taxon>
        <taxon>Echinicola</taxon>
    </lineage>
</organism>
<keyword evidence="4 9" id="KW-0808">Transferase</keyword>
<dbReference type="HAMAP" id="MF_00082">
    <property type="entry name" value="ArgB"/>
    <property type="match status" value="1"/>
</dbReference>
<evidence type="ECO:0000256" key="7">
    <source>
        <dbReference type="ARBA" id="ARBA00022840"/>
    </source>
</evidence>
<protein>
    <recommendedName>
        <fullName evidence="9">Acetylglutamate kinase</fullName>
        <ecNumber evidence="9">2.7.2.8</ecNumber>
    </recommendedName>
    <alternativeName>
        <fullName evidence="9">N-acetyl-L-glutamate 5-phosphotransferase</fullName>
    </alternativeName>
    <alternativeName>
        <fullName evidence="9">NAG kinase</fullName>
        <shortName evidence="9">NAGK</shortName>
    </alternativeName>
</protein>
<keyword evidence="6 9" id="KW-0418">Kinase</keyword>